<dbReference type="InterPro" id="IPR036396">
    <property type="entry name" value="Cyt_P450_sf"/>
</dbReference>
<evidence type="ECO:0000256" key="9">
    <source>
        <dbReference type="ARBA" id="ARBA00022848"/>
    </source>
</evidence>
<reference evidence="17" key="1">
    <citation type="submission" date="2025-08" db="UniProtKB">
        <authorList>
            <consortium name="RefSeq"/>
        </authorList>
    </citation>
    <scope>IDENTIFICATION</scope>
    <source>
        <strain evidence="17">15085-1641.00</strain>
        <tissue evidence="17">Whole body</tissue>
    </source>
</reference>
<dbReference type="RefSeq" id="XP_030080949.1">
    <property type="nucleotide sequence ID" value="XM_030225089.1"/>
</dbReference>
<dbReference type="PROSITE" id="PS00086">
    <property type="entry name" value="CYTOCHROME_P450"/>
    <property type="match status" value="2"/>
</dbReference>
<dbReference type="OMA" id="REQENYF"/>
<evidence type="ECO:0000256" key="7">
    <source>
        <dbReference type="ARBA" id="ARBA00022723"/>
    </source>
</evidence>
<feature type="binding site" description="axial binding residue" evidence="14">
    <location>
        <position position="844"/>
    </location>
    <ligand>
        <name>heme</name>
        <dbReference type="ChEBI" id="CHEBI:30413"/>
    </ligand>
    <ligandPart>
        <name>Fe</name>
        <dbReference type="ChEBI" id="CHEBI:18248"/>
    </ligandPart>
</feature>
<keyword evidence="9" id="KW-0492">Microsome</keyword>
<keyword evidence="13" id="KW-0472">Membrane</keyword>
<comment type="similarity">
    <text evidence="5">Belongs to the cytochrome P450 family.</text>
</comment>
<dbReference type="GO" id="GO:0016705">
    <property type="term" value="F:oxidoreductase activity, acting on paired donors, with incorporation or reduction of molecular oxygen"/>
    <property type="evidence" value="ECO:0007669"/>
    <property type="project" value="InterPro"/>
</dbReference>
<evidence type="ECO:0000256" key="11">
    <source>
        <dbReference type="ARBA" id="ARBA00023004"/>
    </source>
</evidence>
<dbReference type="InterPro" id="IPR050476">
    <property type="entry name" value="Insect_CytP450_Detox"/>
</dbReference>
<organism evidence="16 17">
    <name type="scientific">Drosophila hydei</name>
    <name type="common">Fruit fly</name>
    <dbReference type="NCBI Taxonomy" id="7224"/>
    <lineage>
        <taxon>Eukaryota</taxon>
        <taxon>Metazoa</taxon>
        <taxon>Ecdysozoa</taxon>
        <taxon>Arthropoda</taxon>
        <taxon>Hexapoda</taxon>
        <taxon>Insecta</taxon>
        <taxon>Pterygota</taxon>
        <taxon>Neoptera</taxon>
        <taxon>Endopterygota</taxon>
        <taxon>Diptera</taxon>
        <taxon>Brachycera</taxon>
        <taxon>Muscomorpha</taxon>
        <taxon>Ephydroidea</taxon>
        <taxon>Drosophilidae</taxon>
        <taxon>Drosophila</taxon>
    </lineage>
</organism>
<dbReference type="KEGG" id="dhe:111605732"/>
<sequence length="905" mass="105247">MVLIILTFVLVLLALLYKYAMAPYRTFEERGIVCDKPKPFLGNVSLRVLLGRKSFLKMLIERSTELRKHKIYGFYNLREPFFVLHDVELIKRVGIQDFEHFINHRPMIPESGESIFSKSLSGLKDDKWREMRNTLTPSFTGSKLKAMFELINECSVEGGRYIEAELLKSNEKEIELEMKDYFGRFANDVIASAAFGIKVNSFVDKNNQFYTLANSVTHFSYLALVKVLLYGIMPRLMKALRVKLFDGKKIDYFNSLVFDAMKYRTEHKIIRPDMIHLLMEAKRQFQQNGKSESSAEHAEFNDEDLLAQCLLFFFVGFEVMSASLCFLTYELCRNPEVQSKLYEEVSAVEQELQGKPLNYNMLAKMKYMDLVISELLRMWPPAFSLDRQCGKDIDMYDENRQLLAKFRKGDIIQIPIIALHRDPIYFPEPERFKPERFLDENKANIKPFTYLPFGVGPRSCIGNRMALMEIKSIIYHLVSKFQLLPTDKTVKNMLDSLKVTVEHSKRSVELKNNKMFLIFCTLVIVLSALLYKWSVAKYQTFEQRGIPHEKPTPLLGNMRFKELFGLAPHLTKQIEQYLRFKDCKVYGSYFLRDPIFVVRDLELIKSVGVKDFDHFVNHSGSEQFQTLLSKSLQNAGDVRPDQCLQVFGAIKFRKENTIVRPDMIHLLMEAQRKANASEESSKKFTDDDLLAQCLLFFFAGFETVSTCMCFAAYELCMNPRVQKQLYEEILEVEQQLEGKPLDYDSLMKMKYMDMVVSEALRKWPPAPLTDRSCNADIDIRDDNNEIVVSLKKGDRIFIPITGLHYDPEYFAEPHKFQPERFAEENKHEIKPFTYLPFGVGQRNCIGNRMALMEVKSILYHLLSKFELLPCKKTTIDMMNNIVGFQMAPKDKFWLKFVARSGEAAK</sequence>
<keyword evidence="11 14" id="KW-0408">Iron</keyword>
<evidence type="ECO:0000256" key="4">
    <source>
        <dbReference type="ARBA" id="ARBA00004406"/>
    </source>
</evidence>
<evidence type="ECO:0000256" key="12">
    <source>
        <dbReference type="ARBA" id="ARBA00023033"/>
    </source>
</evidence>
<comment type="subcellular location">
    <subcellularLocation>
        <location evidence="4">Endoplasmic reticulum membrane</location>
        <topology evidence="4">Peripheral membrane protein</topology>
    </subcellularLocation>
    <subcellularLocation>
        <location evidence="3">Microsome membrane</location>
        <topology evidence="3">Peripheral membrane protein</topology>
    </subcellularLocation>
</comment>
<keyword evidence="7 14" id="KW-0479">Metal-binding</keyword>
<dbReference type="Proteomes" id="UP000504633">
    <property type="component" value="Unplaced"/>
</dbReference>
<dbReference type="InterPro" id="IPR017972">
    <property type="entry name" value="Cyt_P450_CS"/>
</dbReference>
<dbReference type="FunFam" id="1.10.630.10:FF:000182">
    <property type="entry name" value="Cytochrome P450 3A4"/>
    <property type="match status" value="1"/>
</dbReference>
<keyword evidence="8" id="KW-0256">Endoplasmic reticulum</keyword>
<comment type="cofactor">
    <cofactor evidence="1 14">
        <name>heme</name>
        <dbReference type="ChEBI" id="CHEBI:30413"/>
    </cofactor>
</comment>
<evidence type="ECO:0000256" key="8">
    <source>
        <dbReference type="ARBA" id="ARBA00022824"/>
    </source>
</evidence>
<protein>
    <submittedName>
        <fullName evidence="17">Probable cytochrome P450 9h1</fullName>
    </submittedName>
</protein>
<dbReference type="SUPFAM" id="SSF48264">
    <property type="entry name" value="Cytochrome P450"/>
    <property type="match status" value="2"/>
</dbReference>
<gene>
    <name evidence="17" type="primary">LOC111605732</name>
</gene>
<dbReference type="GO" id="GO:0005506">
    <property type="term" value="F:iron ion binding"/>
    <property type="evidence" value="ECO:0007669"/>
    <property type="project" value="InterPro"/>
</dbReference>
<dbReference type="InterPro" id="IPR002401">
    <property type="entry name" value="Cyt_P450_E_grp-I"/>
</dbReference>
<accession>A0A6J2SYH6</accession>
<dbReference type="AlphaFoldDB" id="A0A6J2SYH6"/>
<dbReference type="PRINTS" id="PR00463">
    <property type="entry name" value="EP450I"/>
</dbReference>
<evidence type="ECO:0000256" key="15">
    <source>
        <dbReference type="SAM" id="SignalP"/>
    </source>
</evidence>
<evidence type="ECO:0000256" key="6">
    <source>
        <dbReference type="ARBA" id="ARBA00022617"/>
    </source>
</evidence>
<evidence type="ECO:0000256" key="1">
    <source>
        <dbReference type="ARBA" id="ARBA00001971"/>
    </source>
</evidence>
<dbReference type="PANTHER" id="PTHR24292:SF54">
    <property type="entry name" value="CYP9F3-RELATED"/>
    <property type="match status" value="1"/>
</dbReference>
<keyword evidence="6 14" id="KW-0349">Heme</keyword>
<keyword evidence="16" id="KW-1185">Reference proteome</keyword>
<dbReference type="CDD" id="cd11056">
    <property type="entry name" value="CYP6-like"/>
    <property type="match status" value="1"/>
</dbReference>
<evidence type="ECO:0000256" key="10">
    <source>
        <dbReference type="ARBA" id="ARBA00023002"/>
    </source>
</evidence>
<evidence type="ECO:0000256" key="14">
    <source>
        <dbReference type="PIRSR" id="PIRSR602401-1"/>
    </source>
</evidence>
<evidence type="ECO:0000256" key="13">
    <source>
        <dbReference type="ARBA" id="ARBA00023136"/>
    </source>
</evidence>
<evidence type="ECO:0000256" key="2">
    <source>
        <dbReference type="ARBA" id="ARBA00003690"/>
    </source>
</evidence>
<feature type="signal peptide" evidence="15">
    <location>
        <begin position="1"/>
        <end position="22"/>
    </location>
</feature>
<dbReference type="Gene3D" id="1.10.630.10">
    <property type="entry name" value="Cytochrome P450"/>
    <property type="match status" value="3"/>
</dbReference>
<keyword evidence="15" id="KW-0732">Signal</keyword>
<dbReference type="GO" id="GO:0020037">
    <property type="term" value="F:heme binding"/>
    <property type="evidence" value="ECO:0007669"/>
    <property type="project" value="InterPro"/>
</dbReference>
<evidence type="ECO:0000313" key="17">
    <source>
        <dbReference type="RefSeq" id="XP_030080949.1"/>
    </source>
</evidence>
<dbReference type="FunFam" id="1.10.630.10:FF:000042">
    <property type="entry name" value="Cytochrome P450"/>
    <property type="match status" value="1"/>
</dbReference>
<evidence type="ECO:0000256" key="3">
    <source>
        <dbReference type="ARBA" id="ARBA00004174"/>
    </source>
</evidence>
<comment type="function">
    <text evidence="2">May be involved in the metabolism of insect hormones and in the breakdown of synthetic insecticides.</text>
</comment>
<evidence type="ECO:0000313" key="16">
    <source>
        <dbReference type="Proteomes" id="UP000504633"/>
    </source>
</evidence>
<name>A0A6J2SYH6_DROHY</name>
<dbReference type="PANTHER" id="PTHR24292">
    <property type="entry name" value="CYTOCHROME P450"/>
    <property type="match status" value="1"/>
</dbReference>
<dbReference type="PRINTS" id="PR00385">
    <property type="entry name" value="P450"/>
</dbReference>
<evidence type="ECO:0000256" key="5">
    <source>
        <dbReference type="ARBA" id="ARBA00010617"/>
    </source>
</evidence>
<dbReference type="GeneID" id="111605732"/>
<feature type="chain" id="PRO_5026692064" evidence="15">
    <location>
        <begin position="23"/>
        <end position="905"/>
    </location>
</feature>
<keyword evidence="12" id="KW-0503">Monooxygenase</keyword>
<dbReference type="GO" id="GO:0004497">
    <property type="term" value="F:monooxygenase activity"/>
    <property type="evidence" value="ECO:0007669"/>
    <property type="project" value="UniProtKB-KW"/>
</dbReference>
<keyword evidence="10" id="KW-0560">Oxidoreductase</keyword>
<dbReference type="InterPro" id="IPR001128">
    <property type="entry name" value="Cyt_P450"/>
</dbReference>
<proteinExistence type="inferred from homology"/>
<dbReference type="Pfam" id="PF00067">
    <property type="entry name" value="p450"/>
    <property type="match status" value="2"/>
</dbReference>
<dbReference type="GO" id="GO:0005789">
    <property type="term" value="C:endoplasmic reticulum membrane"/>
    <property type="evidence" value="ECO:0007669"/>
    <property type="project" value="UniProtKB-SubCell"/>
</dbReference>
<dbReference type="OrthoDB" id="2789670at2759"/>